<evidence type="ECO:0000256" key="5">
    <source>
        <dbReference type="ARBA" id="ARBA00022989"/>
    </source>
</evidence>
<feature type="transmembrane region" description="Helical" evidence="7">
    <location>
        <begin position="27"/>
        <end position="46"/>
    </location>
</feature>
<reference evidence="9" key="1">
    <citation type="submission" date="2018-06" db="EMBL/GenBank/DDBJ databases">
        <authorList>
            <person name="Zhirakovskaya E."/>
        </authorList>
    </citation>
    <scope>NUCLEOTIDE SEQUENCE</scope>
</reference>
<protein>
    <submittedName>
        <fullName evidence="9">Exporter protein, RND family</fullName>
    </submittedName>
</protein>
<dbReference type="SUPFAM" id="SSF82866">
    <property type="entry name" value="Multidrug efflux transporter AcrB transmembrane domain"/>
    <property type="match status" value="1"/>
</dbReference>
<dbReference type="GO" id="GO:0005886">
    <property type="term" value="C:plasma membrane"/>
    <property type="evidence" value="ECO:0007669"/>
    <property type="project" value="UniProtKB-SubCell"/>
</dbReference>
<evidence type="ECO:0000256" key="4">
    <source>
        <dbReference type="ARBA" id="ARBA00022692"/>
    </source>
</evidence>
<evidence type="ECO:0000256" key="6">
    <source>
        <dbReference type="ARBA" id="ARBA00023136"/>
    </source>
</evidence>
<sequence length="357" mass="39940">MEKIRDRIEARFEQWARWVFENRYKTFVFMMVAIGILLSNLPQITIDTSTEGFLRDDDPALLAYNDFRDQFGRDEMVIVAIKPDDVFDIGFLKKLKALHNELEEKVPHLDDITSLINARNTRGEGDELIVEDLLENFPANDDDVAKIKKRTLSNPMYKNLLISEDGKFTTIVIKTDAYSSEGENVDMLAGFNEGAGPISQEGESERKFLTDAENTEMVTAVRDVIARYDGDDFPIILAGSPVFTNDLKKSMMKDMRKFMVMAIIAISLLLFAMFRRVSGVVMPLFVVIVSLLSTVSVMAIAGTAIKLPTQILPSFLLAVGVGDSVHILAIFYYRLQKGDGKEDAIAYAMGHSGLAVL</sequence>
<evidence type="ECO:0000313" key="9">
    <source>
        <dbReference type="EMBL" id="VAX18187.1"/>
    </source>
</evidence>
<proteinExistence type="inferred from homology"/>
<evidence type="ECO:0000256" key="1">
    <source>
        <dbReference type="ARBA" id="ARBA00004651"/>
    </source>
</evidence>
<dbReference type="PANTHER" id="PTHR33406:SF6">
    <property type="entry name" value="MEMBRANE PROTEIN YDGH-RELATED"/>
    <property type="match status" value="1"/>
</dbReference>
<organism evidence="9">
    <name type="scientific">hydrothermal vent metagenome</name>
    <dbReference type="NCBI Taxonomy" id="652676"/>
    <lineage>
        <taxon>unclassified sequences</taxon>
        <taxon>metagenomes</taxon>
        <taxon>ecological metagenomes</taxon>
    </lineage>
</organism>
<dbReference type="InterPro" id="IPR050545">
    <property type="entry name" value="Mycobact_MmpL"/>
</dbReference>
<dbReference type="Pfam" id="PF03176">
    <property type="entry name" value="MMPL"/>
    <property type="match status" value="1"/>
</dbReference>
<dbReference type="PROSITE" id="PS50156">
    <property type="entry name" value="SSD"/>
    <property type="match status" value="1"/>
</dbReference>
<dbReference type="AlphaFoldDB" id="A0A3B1CN93"/>
<dbReference type="InterPro" id="IPR000731">
    <property type="entry name" value="SSD"/>
</dbReference>
<comment type="subcellular location">
    <subcellularLocation>
        <location evidence="1">Cell membrane</location>
        <topology evidence="1">Multi-pass membrane protein</topology>
    </subcellularLocation>
</comment>
<dbReference type="InterPro" id="IPR004869">
    <property type="entry name" value="MMPL_dom"/>
</dbReference>
<keyword evidence="5 7" id="KW-1133">Transmembrane helix</keyword>
<dbReference type="EMBL" id="UOGE01000033">
    <property type="protein sequence ID" value="VAX18187.1"/>
    <property type="molecule type" value="Genomic_DNA"/>
</dbReference>
<feature type="transmembrane region" description="Helical" evidence="7">
    <location>
        <begin position="314"/>
        <end position="333"/>
    </location>
</feature>
<evidence type="ECO:0000256" key="2">
    <source>
        <dbReference type="ARBA" id="ARBA00010157"/>
    </source>
</evidence>
<feature type="transmembrane region" description="Helical" evidence="7">
    <location>
        <begin position="280"/>
        <end position="302"/>
    </location>
</feature>
<name>A0A3B1CN93_9ZZZZ</name>
<feature type="domain" description="SSD" evidence="8">
    <location>
        <begin position="284"/>
        <end position="357"/>
    </location>
</feature>
<evidence type="ECO:0000256" key="3">
    <source>
        <dbReference type="ARBA" id="ARBA00022475"/>
    </source>
</evidence>
<dbReference type="PANTHER" id="PTHR33406">
    <property type="entry name" value="MEMBRANE PROTEIN MJ1562-RELATED"/>
    <property type="match status" value="1"/>
</dbReference>
<dbReference type="Gene3D" id="1.20.1640.10">
    <property type="entry name" value="Multidrug efflux transporter AcrB transmembrane domain"/>
    <property type="match status" value="1"/>
</dbReference>
<keyword evidence="3" id="KW-1003">Cell membrane</keyword>
<keyword evidence="6 7" id="KW-0472">Membrane</keyword>
<evidence type="ECO:0000256" key="7">
    <source>
        <dbReference type="SAM" id="Phobius"/>
    </source>
</evidence>
<comment type="similarity">
    <text evidence="2">Belongs to the resistance-nodulation-cell division (RND) (TC 2.A.6) family. MmpL subfamily.</text>
</comment>
<feature type="non-terminal residue" evidence="9">
    <location>
        <position position="357"/>
    </location>
</feature>
<gene>
    <name evidence="9" type="ORF">MNBD_NITROSPINAE02-765</name>
</gene>
<feature type="transmembrane region" description="Helical" evidence="7">
    <location>
        <begin position="258"/>
        <end position="274"/>
    </location>
</feature>
<evidence type="ECO:0000259" key="8">
    <source>
        <dbReference type="PROSITE" id="PS50156"/>
    </source>
</evidence>
<keyword evidence="4 7" id="KW-0812">Transmembrane</keyword>
<accession>A0A3B1CN93</accession>